<evidence type="ECO:0000313" key="1">
    <source>
        <dbReference type="EMBL" id="WUV50743.1"/>
    </source>
</evidence>
<sequence>MFVTTIISNIGDCSRDPGTLTEQQAHRAMQVHLNCSVDSCKVRRRARQTLVESRRMVLDERAEP</sequence>
<name>A0ABZ1Z5C8_9NOCA</name>
<evidence type="ECO:0000313" key="2">
    <source>
        <dbReference type="Proteomes" id="UP001432062"/>
    </source>
</evidence>
<dbReference type="Proteomes" id="UP001432062">
    <property type="component" value="Chromosome"/>
</dbReference>
<dbReference type="EMBL" id="CP109441">
    <property type="protein sequence ID" value="WUV50743.1"/>
    <property type="molecule type" value="Genomic_DNA"/>
</dbReference>
<proteinExistence type="predicted"/>
<dbReference type="RefSeq" id="WP_327095409.1">
    <property type="nucleotide sequence ID" value="NZ_CP109149.1"/>
</dbReference>
<reference evidence="1" key="1">
    <citation type="submission" date="2022-10" db="EMBL/GenBank/DDBJ databases">
        <title>The complete genomes of actinobacterial strains from the NBC collection.</title>
        <authorList>
            <person name="Joergensen T.S."/>
            <person name="Alvarez Arevalo M."/>
            <person name="Sterndorff E.B."/>
            <person name="Faurdal D."/>
            <person name="Vuksanovic O."/>
            <person name="Mourched A.-S."/>
            <person name="Charusanti P."/>
            <person name="Shaw S."/>
            <person name="Blin K."/>
            <person name="Weber T."/>
        </authorList>
    </citation>
    <scope>NUCLEOTIDE SEQUENCE</scope>
    <source>
        <strain evidence="1">NBC_01482</strain>
    </source>
</reference>
<protein>
    <submittedName>
        <fullName evidence="1">Uncharacterized protein</fullName>
    </submittedName>
</protein>
<gene>
    <name evidence="1" type="ORF">OG563_22630</name>
</gene>
<keyword evidence="2" id="KW-1185">Reference proteome</keyword>
<accession>A0ABZ1Z5C8</accession>
<organism evidence="1 2">
    <name type="scientific">Nocardia vinacea</name>
    <dbReference type="NCBI Taxonomy" id="96468"/>
    <lineage>
        <taxon>Bacteria</taxon>
        <taxon>Bacillati</taxon>
        <taxon>Actinomycetota</taxon>
        <taxon>Actinomycetes</taxon>
        <taxon>Mycobacteriales</taxon>
        <taxon>Nocardiaceae</taxon>
        <taxon>Nocardia</taxon>
    </lineage>
</organism>